<dbReference type="InterPro" id="IPR057727">
    <property type="entry name" value="WCX_dom"/>
</dbReference>
<dbReference type="InterPro" id="IPR028349">
    <property type="entry name" value="PafC-like"/>
</dbReference>
<evidence type="ECO:0000259" key="3">
    <source>
        <dbReference type="PROSITE" id="PS51000"/>
    </source>
</evidence>
<name>H0R0F2_9ACTN</name>
<dbReference type="InterPro" id="IPR051534">
    <property type="entry name" value="CBASS_pafABC_assoc_protein"/>
</dbReference>
<dbReference type="InterPro" id="IPR026881">
    <property type="entry name" value="WYL_dom"/>
</dbReference>
<dbReference type="Pfam" id="PF13280">
    <property type="entry name" value="WYL"/>
    <property type="match status" value="1"/>
</dbReference>
<dbReference type="AlphaFoldDB" id="H0R0F2"/>
<dbReference type="PANTHER" id="PTHR34580:SF1">
    <property type="entry name" value="PROTEIN PAFC"/>
    <property type="match status" value="1"/>
</dbReference>
<dbReference type="STRING" id="1077974.GOEFS_058_00140"/>
<dbReference type="OrthoDB" id="3171994at2"/>
<evidence type="ECO:0000256" key="2">
    <source>
        <dbReference type="ARBA" id="ARBA00023163"/>
    </source>
</evidence>
<dbReference type="Proteomes" id="UP000035034">
    <property type="component" value="Unassembled WGS sequence"/>
</dbReference>
<dbReference type="RefSeq" id="WP_007317890.1">
    <property type="nucleotide sequence ID" value="NZ_BAEH01000058.1"/>
</dbReference>
<dbReference type="PROSITE" id="PS51000">
    <property type="entry name" value="HTH_DEOR_2"/>
    <property type="match status" value="1"/>
</dbReference>
<evidence type="ECO:0000256" key="1">
    <source>
        <dbReference type="ARBA" id="ARBA00023015"/>
    </source>
</evidence>
<keyword evidence="5" id="KW-1185">Reference proteome</keyword>
<dbReference type="EMBL" id="BAEH01000058">
    <property type="protein sequence ID" value="GAB18553.1"/>
    <property type="molecule type" value="Genomic_DNA"/>
</dbReference>
<sequence length="311" mass="34486">MRTDRLLSLVALLRLRGRMTAAQLAEELEVSERTVMRDIDSLSVSGIPVYAERGRNGGFGLLPGFRADLSTLSIDEATALLAGGGRLAPTEFASAMRKIAVALPERQREQAFLAAQRILISPEGYLGESTPMSVLRPIQEAVLAGRRLALIYRTFDGEPKPRTLDPIGLIAADSAWYLVANSQGQQRVFRVSRCSGVTVLDEPAERSDVVDLAAIWNESRRSFRAQFEFLDIVVDVDDRARTALGHMARIRDSEPAGDGITRIVVEFSDRRHATNVLWRFGDAVRVIEPRDIRDEIVRRARAVAGRYESVT</sequence>
<dbReference type="Pfam" id="PF08279">
    <property type="entry name" value="HTH_11"/>
    <property type="match status" value="1"/>
</dbReference>
<evidence type="ECO:0000313" key="4">
    <source>
        <dbReference type="EMBL" id="GAB18553.1"/>
    </source>
</evidence>
<keyword evidence="1" id="KW-0805">Transcription regulation</keyword>
<dbReference type="InterPro" id="IPR036388">
    <property type="entry name" value="WH-like_DNA-bd_sf"/>
</dbReference>
<dbReference type="InterPro" id="IPR013196">
    <property type="entry name" value="HTH_11"/>
</dbReference>
<dbReference type="GO" id="GO:0003700">
    <property type="term" value="F:DNA-binding transcription factor activity"/>
    <property type="evidence" value="ECO:0007669"/>
    <property type="project" value="InterPro"/>
</dbReference>
<accession>H0R0F2</accession>
<reference evidence="4 5" key="1">
    <citation type="submission" date="2011-12" db="EMBL/GenBank/DDBJ databases">
        <title>Whole genome shotgun sequence of Gordonia effusa NBRC 100432.</title>
        <authorList>
            <person name="Yoshida I."/>
            <person name="Takarada H."/>
            <person name="Hosoyama A."/>
            <person name="Tsuchikane K."/>
            <person name="Katsumata H."/>
            <person name="Yamazaki S."/>
            <person name="Fujita N."/>
        </authorList>
    </citation>
    <scope>NUCLEOTIDE SEQUENCE [LARGE SCALE GENOMIC DNA]</scope>
    <source>
        <strain evidence="4 5">NBRC 100432</strain>
    </source>
</reference>
<dbReference type="Gene3D" id="1.10.10.10">
    <property type="entry name" value="Winged helix-like DNA-binding domain superfamily/Winged helix DNA-binding domain"/>
    <property type="match status" value="1"/>
</dbReference>
<dbReference type="PIRSF" id="PIRSF016838">
    <property type="entry name" value="PafC"/>
    <property type="match status" value="1"/>
</dbReference>
<feature type="domain" description="HTH deoR-type" evidence="3">
    <location>
        <begin position="2"/>
        <end position="57"/>
    </location>
</feature>
<dbReference type="Pfam" id="PF25583">
    <property type="entry name" value="WCX"/>
    <property type="match status" value="1"/>
</dbReference>
<dbReference type="InterPro" id="IPR001034">
    <property type="entry name" value="DeoR_HTH"/>
</dbReference>
<keyword evidence="2" id="KW-0804">Transcription</keyword>
<dbReference type="InterPro" id="IPR036390">
    <property type="entry name" value="WH_DNA-bd_sf"/>
</dbReference>
<proteinExistence type="predicted"/>
<organism evidence="4 5">
    <name type="scientific">Gordonia effusa NBRC 100432</name>
    <dbReference type="NCBI Taxonomy" id="1077974"/>
    <lineage>
        <taxon>Bacteria</taxon>
        <taxon>Bacillati</taxon>
        <taxon>Actinomycetota</taxon>
        <taxon>Actinomycetes</taxon>
        <taxon>Mycobacteriales</taxon>
        <taxon>Gordoniaceae</taxon>
        <taxon>Gordonia</taxon>
    </lineage>
</organism>
<dbReference type="PROSITE" id="PS52050">
    <property type="entry name" value="WYL"/>
    <property type="match status" value="1"/>
</dbReference>
<dbReference type="eggNOG" id="COG2378">
    <property type="taxonomic scope" value="Bacteria"/>
</dbReference>
<dbReference type="SUPFAM" id="SSF46785">
    <property type="entry name" value="Winged helix' DNA-binding domain"/>
    <property type="match status" value="1"/>
</dbReference>
<gene>
    <name evidence="4" type="ORF">GOEFS_058_00140</name>
</gene>
<evidence type="ECO:0000313" key="5">
    <source>
        <dbReference type="Proteomes" id="UP000035034"/>
    </source>
</evidence>
<comment type="caution">
    <text evidence="4">The sequence shown here is derived from an EMBL/GenBank/DDBJ whole genome shotgun (WGS) entry which is preliminary data.</text>
</comment>
<protein>
    <submittedName>
        <fullName evidence="4">Putative DeoR family transcriptional regulator</fullName>
    </submittedName>
</protein>
<dbReference type="PANTHER" id="PTHR34580">
    <property type="match status" value="1"/>
</dbReference>